<dbReference type="InterPro" id="IPR001279">
    <property type="entry name" value="Metallo-B-lactamas"/>
</dbReference>
<dbReference type="NCBIfam" id="NF012229">
    <property type="entry name" value="bla_class_B_core"/>
    <property type="match status" value="1"/>
</dbReference>
<keyword evidence="16" id="KW-1185">Reference proteome</keyword>
<dbReference type="eggNOG" id="COG0491">
    <property type="taxonomic scope" value="Bacteria"/>
</dbReference>
<accession>A0A0A7EIX7</accession>
<comment type="catalytic activity">
    <reaction evidence="1">
        <text>a beta-lactam + H2O = a substituted beta-amino acid</text>
        <dbReference type="Rhea" id="RHEA:20401"/>
        <dbReference type="ChEBI" id="CHEBI:15377"/>
        <dbReference type="ChEBI" id="CHEBI:35627"/>
        <dbReference type="ChEBI" id="CHEBI:140347"/>
        <dbReference type="EC" id="3.5.2.6"/>
    </reaction>
</comment>
<evidence type="ECO:0000256" key="10">
    <source>
        <dbReference type="ARBA" id="ARBA00022801"/>
    </source>
</evidence>
<evidence type="ECO:0000256" key="6">
    <source>
        <dbReference type="ARBA" id="ARBA00012865"/>
    </source>
</evidence>
<sequence>MVGKCALFSFFLASLSLSAADSQLTITPLSEGVYEHISYQQVGKWGNVAARGLVVVDDKDAYIIDTPWSNDDTLKLVEWAKDQGFMLKAAVVTHFHQDASGGLDVLNKRNIPTYAYQETNRLLKQHKGLSAKHTIEETPFSLLQDKIDVFYPGGGHTADNVVVWLEQHQMLFAGCFVKGLNSKHLGNLEDAVVAQWPTSIENTLNTYPTIKQVFPGHGRSGDQSLLLHTAKLAENYLAEQKSNPSSGSILKAH</sequence>
<dbReference type="PANTHER" id="PTHR42951:SF4">
    <property type="entry name" value="ACYL-COENZYME A THIOESTERASE MBLAC2"/>
    <property type="match status" value="1"/>
</dbReference>
<organism evidence="15 16">
    <name type="scientific">Pseudoalteromonas piratica</name>
    <dbReference type="NCBI Taxonomy" id="1348114"/>
    <lineage>
        <taxon>Bacteria</taxon>
        <taxon>Pseudomonadati</taxon>
        <taxon>Pseudomonadota</taxon>
        <taxon>Gammaproteobacteria</taxon>
        <taxon>Alteromonadales</taxon>
        <taxon>Pseudoalteromonadaceae</taxon>
        <taxon>Pseudoalteromonas</taxon>
    </lineage>
</organism>
<evidence type="ECO:0000256" key="4">
    <source>
        <dbReference type="ARBA" id="ARBA00005250"/>
    </source>
</evidence>
<dbReference type="GO" id="GO:0017001">
    <property type="term" value="P:antibiotic catabolic process"/>
    <property type="evidence" value="ECO:0007669"/>
    <property type="project" value="UniProtKB-ARBA"/>
</dbReference>
<protein>
    <recommendedName>
        <fullName evidence="6">beta-lactamase</fullName>
        <ecNumber evidence="6">3.5.2.6</ecNumber>
    </recommendedName>
</protein>
<proteinExistence type="inferred from homology"/>
<evidence type="ECO:0000256" key="7">
    <source>
        <dbReference type="ARBA" id="ARBA00022723"/>
    </source>
</evidence>
<dbReference type="SUPFAM" id="SSF56281">
    <property type="entry name" value="Metallo-hydrolase/oxidoreductase"/>
    <property type="match status" value="1"/>
</dbReference>
<name>A0A0A7EIX7_9GAMM</name>
<evidence type="ECO:0000256" key="11">
    <source>
        <dbReference type="ARBA" id="ARBA00022833"/>
    </source>
</evidence>
<evidence type="ECO:0000313" key="16">
    <source>
        <dbReference type="Proteomes" id="UP000030341"/>
    </source>
</evidence>
<comment type="subunit">
    <text evidence="5">Monomer.</text>
</comment>
<keyword evidence="8 13" id="KW-0732">Signal</keyword>
<dbReference type="SMART" id="SM00849">
    <property type="entry name" value="Lactamase_B"/>
    <property type="match status" value="1"/>
</dbReference>
<gene>
    <name evidence="15" type="ORF">OM33_15650</name>
</gene>
<dbReference type="KEGG" id="pseo:OM33_15650"/>
<evidence type="ECO:0000259" key="14">
    <source>
        <dbReference type="SMART" id="SM00849"/>
    </source>
</evidence>
<evidence type="ECO:0000256" key="3">
    <source>
        <dbReference type="ARBA" id="ARBA00004418"/>
    </source>
</evidence>
<dbReference type="Proteomes" id="UP000030341">
    <property type="component" value="Chromosome 2"/>
</dbReference>
<comment type="cofactor">
    <cofactor evidence="2">
        <name>Zn(2+)</name>
        <dbReference type="ChEBI" id="CHEBI:29105"/>
    </cofactor>
</comment>
<dbReference type="InterPro" id="IPR036866">
    <property type="entry name" value="RibonucZ/Hydroxyglut_hydro"/>
</dbReference>
<feature type="domain" description="Metallo-beta-lactamase" evidence="14">
    <location>
        <begin position="49"/>
        <end position="217"/>
    </location>
</feature>
<comment type="similarity">
    <text evidence="4">Belongs to the metallo-beta-lactamase superfamily. Class-B beta-lactamase family.</text>
</comment>
<dbReference type="STRING" id="1348114.OM33_15650"/>
<evidence type="ECO:0000256" key="8">
    <source>
        <dbReference type="ARBA" id="ARBA00022729"/>
    </source>
</evidence>
<keyword evidence="10" id="KW-0378">Hydrolase</keyword>
<dbReference type="Gene3D" id="3.60.15.10">
    <property type="entry name" value="Ribonuclease Z/Hydroxyacylglutathione hydrolase-like"/>
    <property type="match status" value="1"/>
</dbReference>
<evidence type="ECO:0000256" key="12">
    <source>
        <dbReference type="ARBA" id="ARBA00023251"/>
    </source>
</evidence>
<dbReference type="PANTHER" id="PTHR42951">
    <property type="entry name" value="METALLO-BETA-LACTAMASE DOMAIN-CONTAINING"/>
    <property type="match status" value="1"/>
</dbReference>
<dbReference type="AlphaFoldDB" id="A0A0A7EIX7"/>
<dbReference type="NCBIfam" id="NF033088">
    <property type="entry name" value="bla_subclass_B1"/>
    <property type="match status" value="1"/>
</dbReference>
<dbReference type="EMBL" id="CP009889">
    <property type="protein sequence ID" value="AIY66579.1"/>
    <property type="molecule type" value="Genomic_DNA"/>
</dbReference>
<evidence type="ECO:0000256" key="9">
    <source>
        <dbReference type="ARBA" id="ARBA00022764"/>
    </source>
</evidence>
<dbReference type="Pfam" id="PF00753">
    <property type="entry name" value="Lactamase_B"/>
    <property type="match status" value="1"/>
</dbReference>
<evidence type="ECO:0000313" key="15">
    <source>
        <dbReference type="EMBL" id="AIY66579.1"/>
    </source>
</evidence>
<keyword evidence="11" id="KW-0862">Zinc</keyword>
<feature type="signal peptide" evidence="13">
    <location>
        <begin position="1"/>
        <end position="19"/>
    </location>
</feature>
<dbReference type="InterPro" id="IPR058199">
    <property type="entry name" value="BlaB//VIM/IMP-1"/>
</dbReference>
<dbReference type="HOGENOM" id="CLU_068048_0_0_6"/>
<dbReference type="RefSeq" id="WP_040134913.1">
    <property type="nucleotide sequence ID" value="NZ_CP009889.1"/>
</dbReference>
<keyword evidence="12" id="KW-0046">Antibiotic resistance</keyword>
<evidence type="ECO:0000256" key="13">
    <source>
        <dbReference type="SAM" id="SignalP"/>
    </source>
</evidence>
<dbReference type="OrthoDB" id="420651at2"/>
<keyword evidence="9" id="KW-0574">Periplasm</keyword>
<feature type="chain" id="PRO_5002039153" description="beta-lactamase" evidence="13">
    <location>
        <begin position="20"/>
        <end position="253"/>
    </location>
</feature>
<keyword evidence="7" id="KW-0479">Metal-binding</keyword>
<evidence type="ECO:0000256" key="2">
    <source>
        <dbReference type="ARBA" id="ARBA00001947"/>
    </source>
</evidence>
<evidence type="ECO:0000256" key="1">
    <source>
        <dbReference type="ARBA" id="ARBA00001526"/>
    </source>
</evidence>
<reference evidence="15 16" key="1">
    <citation type="submission" date="2014-11" db="EMBL/GenBank/DDBJ databases">
        <title>Complete Genome Sequence of Pseudoalteromonas sp. Strain OCN003 Isolated from Kaneohe Bay, Oahu, Hawaii.</title>
        <authorList>
            <person name="Beurmann S."/>
            <person name="Videau P."/>
            <person name="Ushijima B."/>
            <person name="Smith A.M."/>
            <person name="Aeby G.S."/>
            <person name="Callahan S.M."/>
            <person name="Belcaid M."/>
        </authorList>
    </citation>
    <scope>NUCLEOTIDE SEQUENCE [LARGE SCALE GENOMIC DNA]</scope>
    <source>
        <strain evidence="15 16">OCN003</strain>
    </source>
</reference>
<evidence type="ECO:0000256" key="5">
    <source>
        <dbReference type="ARBA" id="ARBA00011245"/>
    </source>
</evidence>
<comment type="subcellular location">
    <subcellularLocation>
        <location evidence="3">Periplasm</location>
    </subcellularLocation>
</comment>
<dbReference type="InterPro" id="IPR050855">
    <property type="entry name" value="NDM-1-like"/>
</dbReference>
<dbReference type="EC" id="3.5.2.6" evidence="6"/>